<dbReference type="GO" id="GO:0048471">
    <property type="term" value="C:perinuclear region of cytoplasm"/>
    <property type="evidence" value="ECO:0007669"/>
    <property type="project" value="TreeGrafter"/>
</dbReference>
<dbReference type="PANTHER" id="PTHR12323:SF0">
    <property type="entry name" value="CALCIUM HOMEOSTASIS ENDOPLASMIC RETICULUM PROTEIN"/>
    <property type="match status" value="1"/>
</dbReference>
<feature type="compositionally biased region" description="Basic and acidic residues" evidence="1">
    <location>
        <begin position="387"/>
        <end position="399"/>
    </location>
</feature>
<dbReference type="EMBL" id="CAJVRM010000285">
    <property type="protein sequence ID" value="CAG8978881.1"/>
    <property type="molecule type" value="Genomic_DNA"/>
</dbReference>
<feature type="compositionally biased region" description="Gly residues" evidence="1">
    <location>
        <begin position="563"/>
        <end position="576"/>
    </location>
</feature>
<feature type="compositionally biased region" description="Low complexity" evidence="1">
    <location>
        <begin position="375"/>
        <end position="386"/>
    </location>
</feature>
<dbReference type="Pfam" id="PF04818">
    <property type="entry name" value="CID"/>
    <property type="match status" value="1"/>
</dbReference>
<name>A0A9N9LUK0_9HELO</name>
<evidence type="ECO:0000313" key="3">
    <source>
        <dbReference type="EMBL" id="CAG8978881.1"/>
    </source>
</evidence>
<reference evidence="3" key="1">
    <citation type="submission" date="2021-07" db="EMBL/GenBank/DDBJ databases">
        <authorList>
            <person name="Durling M."/>
        </authorList>
    </citation>
    <scope>NUCLEOTIDE SEQUENCE</scope>
</reference>
<dbReference type="InterPro" id="IPR006569">
    <property type="entry name" value="CID_dom"/>
</dbReference>
<comment type="caution">
    <text evidence="3">The sequence shown here is derived from an EMBL/GenBank/DDBJ whole genome shotgun (WGS) entry which is preliminary data.</text>
</comment>
<dbReference type="Proteomes" id="UP000701801">
    <property type="component" value="Unassembled WGS sequence"/>
</dbReference>
<organism evidence="3 4">
    <name type="scientific">Hymenoscyphus albidus</name>
    <dbReference type="NCBI Taxonomy" id="595503"/>
    <lineage>
        <taxon>Eukaryota</taxon>
        <taxon>Fungi</taxon>
        <taxon>Dikarya</taxon>
        <taxon>Ascomycota</taxon>
        <taxon>Pezizomycotina</taxon>
        <taxon>Leotiomycetes</taxon>
        <taxon>Helotiales</taxon>
        <taxon>Helotiaceae</taxon>
        <taxon>Hymenoscyphus</taxon>
    </lineage>
</organism>
<feature type="region of interest" description="Disordered" evidence="1">
    <location>
        <begin position="326"/>
        <end position="576"/>
    </location>
</feature>
<feature type="compositionally biased region" description="Pro residues" evidence="1">
    <location>
        <begin position="489"/>
        <end position="500"/>
    </location>
</feature>
<dbReference type="AlphaFoldDB" id="A0A9N9LUK0"/>
<accession>A0A9N9LUK0</accession>
<evidence type="ECO:0000259" key="2">
    <source>
        <dbReference type="PROSITE" id="PS51391"/>
    </source>
</evidence>
<feature type="compositionally biased region" description="Pro residues" evidence="1">
    <location>
        <begin position="450"/>
        <end position="480"/>
    </location>
</feature>
<dbReference type="PROSITE" id="PS51391">
    <property type="entry name" value="CID"/>
    <property type="match status" value="1"/>
</dbReference>
<keyword evidence="4" id="KW-1185">Reference proteome</keyword>
<feature type="compositionally biased region" description="Pro residues" evidence="1">
    <location>
        <begin position="424"/>
        <end position="442"/>
    </location>
</feature>
<dbReference type="InterPro" id="IPR008942">
    <property type="entry name" value="ENTH_VHS"/>
</dbReference>
<feature type="compositionally biased region" description="Basic residues" evidence="1">
    <location>
        <begin position="340"/>
        <end position="355"/>
    </location>
</feature>
<dbReference type="Gene3D" id="1.25.40.90">
    <property type="match status" value="1"/>
</dbReference>
<sequence length="576" mass="63557">MASHQLAIAKASFSAGLLRPDPVSLSGDDIARFHTLLNTAITRCSAQNVQNCKHWILDYVVPSTTRSTALGKYLTALGNSFAASTRKDSAAERDPSVKRKRLHLLYIINDLLYHAKYRSSDASICSKVQPILVDLFGGAASFKACPKHQKKLLDLLQIWEDKGYYSRDYITKLREAVKNGSELGDDAQAGATTSIAVDQASTTKLAKSAPYIMPAMHGDPSTPWYDLPAGNLMPLIEPNSTRPINPDMIRPMQFVAGPASEELVTAVKALLEDVHVIYGTELEGDEKASWDIDELGQPIVLDEITGDILEGEGYYGWSRGFCEKMKRRKKGLDKPDRGRDRRSRSRSSSRGRKRPHSDSDSSPEGPRSRQRRRSYTSSRSASSASGRHGDSRTRTRDRSYSPPSARRPDSHSRDQQQYTGTGNPPRPPPIMNQPPPPPPPMPFQQGFNPNFPPPPPPPHFNNGPVPPPPYGWAPPPPPPMNFNQQNQWPVPPPPPPPGNPPMNFQHQAPFPPPPNAPGIYPGGNWQGGDGRGYQNPNPNNHHNHGHHNGWNNGHQQHQHRGGGNRGNYRGGGRGWN</sequence>
<proteinExistence type="predicted"/>
<feature type="domain" description="CID" evidence="2">
    <location>
        <begin position="25"/>
        <end position="181"/>
    </location>
</feature>
<dbReference type="OrthoDB" id="21470at2759"/>
<dbReference type="PANTHER" id="PTHR12323">
    <property type="entry name" value="SR-RELATED CTD ASSOCIATED FACTOR 6"/>
    <property type="match status" value="1"/>
</dbReference>
<gene>
    <name evidence="3" type="ORF">HYALB_00005218</name>
</gene>
<evidence type="ECO:0000256" key="1">
    <source>
        <dbReference type="SAM" id="MobiDB-lite"/>
    </source>
</evidence>
<protein>
    <recommendedName>
        <fullName evidence="2">CID domain-containing protein</fullName>
    </recommendedName>
</protein>
<feature type="compositionally biased region" description="Gly residues" evidence="1">
    <location>
        <begin position="520"/>
        <end position="531"/>
    </location>
</feature>
<evidence type="ECO:0000313" key="4">
    <source>
        <dbReference type="Proteomes" id="UP000701801"/>
    </source>
</evidence>
<dbReference type="GO" id="GO:0006874">
    <property type="term" value="P:intracellular calcium ion homeostasis"/>
    <property type="evidence" value="ECO:0007669"/>
    <property type="project" value="TreeGrafter"/>
</dbReference>